<dbReference type="InterPro" id="IPR052896">
    <property type="entry name" value="GGT-like_enzyme"/>
</dbReference>
<dbReference type="EMBL" id="UINC01012219">
    <property type="protein sequence ID" value="SVA53476.1"/>
    <property type="molecule type" value="Genomic_DNA"/>
</dbReference>
<sequence>MLNTGIPSFRPTLTGNTHAVSTGHYLATAAGYRILEQGGNATDAGVAAGISLNVVLPGSTSFGGVAPILICDAETRVVSSISGLGRWPRSVKLDHFVRSRGGKIPQGVERVVVPAAAAAWMTALIQHGTMSFEQVVTPALEYARDGIAVGHVLANTMSTFDEQSDQWPTRTEAFSENGSLPRLGETLHQPQLASTFQRLIDIEKKNKALGRERAIEAALELFYKGEIAQEIVTFVQGGGGFLSMSDMEEFEVGHEPPEIGRFNEFEVYTNGPWSQGPVFAETIQLLAGDDLKGLGHNSADYIHLLAEALKISFSDRDAFYGDPDFIDVPMRGLLSEAYAKSRRTDIDTSRATPAMPDAGDPWPFEDRSEPQDYSYQPPLPIEGDAEPDTSYASVIDRWGNMFSATPSDGATAVVPSLGFTPSTRGSQSWLDKNHPSVIAPWKRPRLTPNALLGFKDGKPWTVFGTPGGDAQIQATLQYFFNVAVFQMTPQQAAEAERFLIWSFPDSFWPHVYTPGRMELERRFDRNTATDLERRGHNVEWLSLYGGRANNVCGIQVNHATGTLAAGADLRGEAYAIAR</sequence>
<dbReference type="PANTHER" id="PTHR43881:SF1">
    <property type="entry name" value="GAMMA-GLUTAMYLTRANSPEPTIDASE (AFU_ORTHOLOGUE AFUA_4G13580)"/>
    <property type="match status" value="1"/>
</dbReference>
<feature type="region of interest" description="Disordered" evidence="1">
    <location>
        <begin position="342"/>
        <end position="374"/>
    </location>
</feature>
<accession>A0A381WLT7</accession>
<dbReference type="Pfam" id="PF01019">
    <property type="entry name" value="G_glu_transpept"/>
    <property type="match status" value="1"/>
</dbReference>
<dbReference type="InterPro" id="IPR029055">
    <property type="entry name" value="Ntn_hydrolases_N"/>
</dbReference>
<gene>
    <name evidence="2" type="ORF">METZ01_LOCUS106330</name>
</gene>
<dbReference type="InterPro" id="IPR043137">
    <property type="entry name" value="GGT_ssub_C"/>
</dbReference>
<dbReference type="PANTHER" id="PTHR43881">
    <property type="entry name" value="GAMMA-GLUTAMYLTRANSPEPTIDASE (AFU_ORTHOLOGUE AFUA_4G13580)"/>
    <property type="match status" value="1"/>
</dbReference>
<dbReference type="InterPro" id="IPR043138">
    <property type="entry name" value="GGT_lsub"/>
</dbReference>
<evidence type="ECO:0008006" key="3">
    <source>
        <dbReference type="Google" id="ProtNLM"/>
    </source>
</evidence>
<dbReference type="PRINTS" id="PR01210">
    <property type="entry name" value="GGTRANSPTASE"/>
</dbReference>
<reference evidence="2" key="1">
    <citation type="submission" date="2018-05" db="EMBL/GenBank/DDBJ databases">
        <authorList>
            <person name="Lanie J.A."/>
            <person name="Ng W.-L."/>
            <person name="Kazmierczak K.M."/>
            <person name="Andrzejewski T.M."/>
            <person name="Davidsen T.M."/>
            <person name="Wayne K.J."/>
            <person name="Tettelin H."/>
            <person name="Glass J.I."/>
            <person name="Rusch D."/>
            <person name="Podicherti R."/>
            <person name="Tsui H.-C.T."/>
            <person name="Winkler M.E."/>
        </authorList>
    </citation>
    <scope>NUCLEOTIDE SEQUENCE</scope>
</reference>
<dbReference type="SUPFAM" id="SSF56235">
    <property type="entry name" value="N-terminal nucleophile aminohydrolases (Ntn hydrolases)"/>
    <property type="match status" value="1"/>
</dbReference>
<protein>
    <recommendedName>
        <fullName evidence="3">Gamma-glutamyltransferase</fullName>
    </recommendedName>
</protein>
<dbReference type="AlphaFoldDB" id="A0A381WLT7"/>
<proteinExistence type="predicted"/>
<name>A0A381WLT7_9ZZZZ</name>
<dbReference type="Gene3D" id="3.60.20.40">
    <property type="match status" value="1"/>
</dbReference>
<evidence type="ECO:0000313" key="2">
    <source>
        <dbReference type="EMBL" id="SVA53476.1"/>
    </source>
</evidence>
<dbReference type="Gene3D" id="1.10.246.130">
    <property type="match status" value="1"/>
</dbReference>
<evidence type="ECO:0000256" key="1">
    <source>
        <dbReference type="SAM" id="MobiDB-lite"/>
    </source>
</evidence>
<organism evidence="2">
    <name type="scientific">marine metagenome</name>
    <dbReference type="NCBI Taxonomy" id="408172"/>
    <lineage>
        <taxon>unclassified sequences</taxon>
        <taxon>metagenomes</taxon>
        <taxon>ecological metagenomes</taxon>
    </lineage>
</organism>